<reference evidence="1 2" key="1">
    <citation type="journal article" date="2013" name="Curr. Biol.">
        <title>The Genome of the Foraminiferan Reticulomyxa filosa.</title>
        <authorList>
            <person name="Glockner G."/>
            <person name="Hulsmann N."/>
            <person name="Schleicher M."/>
            <person name="Noegel A.A."/>
            <person name="Eichinger L."/>
            <person name="Gallinger C."/>
            <person name="Pawlowski J."/>
            <person name="Sierra R."/>
            <person name="Euteneuer U."/>
            <person name="Pillet L."/>
            <person name="Moustafa A."/>
            <person name="Platzer M."/>
            <person name="Groth M."/>
            <person name="Szafranski K."/>
            <person name="Schliwa M."/>
        </authorList>
    </citation>
    <scope>NUCLEOTIDE SEQUENCE [LARGE SCALE GENOMIC DNA]</scope>
</reference>
<feature type="non-terminal residue" evidence="1">
    <location>
        <position position="179"/>
    </location>
</feature>
<organism evidence="1 2">
    <name type="scientific">Reticulomyxa filosa</name>
    <dbReference type="NCBI Taxonomy" id="46433"/>
    <lineage>
        <taxon>Eukaryota</taxon>
        <taxon>Sar</taxon>
        <taxon>Rhizaria</taxon>
        <taxon>Retaria</taxon>
        <taxon>Foraminifera</taxon>
        <taxon>Monothalamids</taxon>
        <taxon>Reticulomyxidae</taxon>
        <taxon>Reticulomyxa</taxon>
    </lineage>
</organism>
<evidence type="ECO:0000313" key="2">
    <source>
        <dbReference type="Proteomes" id="UP000023152"/>
    </source>
</evidence>
<name>X6LBD4_RETFI</name>
<sequence>MSSWIVFVTIESKKYQIELTTLTIEYLSQQVVKVSKEDQQGNILVKITSGNNCDVTTDEELKKMAESEQIDLVACFRPAKKKMLLEGLPNKDVALQKIRNPLVLLASAIQYEQQPYLTEAKQDLHILKSLFERRFGYQVFSIFPNNESLTLDNLHNFIVQHCSNLAENLDKTFYDGLIF</sequence>
<gene>
    <name evidence="1" type="ORF">RFI_39075</name>
</gene>
<dbReference type="Proteomes" id="UP000023152">
    <property type="component" value="Unassembled WGS sequence"/>
</dbReference>
<accession>X6LBD4</accession>
<dbReference type="AlphaFoldDB" id="X6LBD4"/>
<keyword evidence="2" id="KW-1185">Reference proteome</keyword>
<evidence type="ECO:0000313" key="1">
    <source>
        <dbReference type="EMBL" id="ETN98426.1"/>
    </source>
</evidence>
<comment type="caution">
    <text evidence="1">The sequence shown here is derived from an EMBL/GenBank/DDBJ whole genome shotgun (WGS) entry which is preliminary data.</text>
</comment>
<proteinExistence type="predicted"/>
<dbReference type="EMBL" id="ASPP01046734">
    <property type="protein sequence ID" value="ETN98426.1"/>
    <property type="molecule type" value="Genomic_DNA"/>
</dbReference>
<protein>
    <submittedName>
        <fullName evidence="1">Uncharacterized protein</fullName>
    </submittedName>
</protein>